<keyword evidence="3" id="KW-1185">Reference proteome</keyword>
<name>A0AAD7WSL1_9TELE</name>
<comment type="caution">
    <text evidence="2">The sequence shown here is derived from an EMBL/GenBank/DDBJ whole genome shotgun (WGS) entry which is preliminary data.</text>
</comment>
<dbReference type="Proteomes" id="UP001221898">
    <property type="component" value="Unassembled WGS sequence"/>
</dbReference>
<sequence length="115" mass="12609">MTVPAQWTVRAESAELGPLGRSRGIPRTPEKRAFFSPDSPLLIYQSLPTSRPPRLHGDATYSEVEGLPPERSRLRCSKQLALCVSGSTRPGLDRANNLHDNGCTKRDTSLPGERA</sequence>
<gene>
    <name evidence="2" type="ORF">AAFF_G00267710</name>
</gene>
<evidence type="ECO:0000313" key="3">
    <source>
        <dbReference type="Proteomes" id="UP001221898"/>
    </source>
</evidence>
<reference evidence="2" key="1">
    <citation type="journal article" date="2023" name="Science">
        <title>Genome structures resolve the early diversification of teleost fishes.</title>
        <authorList>
            <person name="Parey E."/>
            <person name="Louis A."/>
            <person name="Montfort J."/>
            <person name="Bouchez O."/>
            <person name="Roques C."/>
            <person name="Iampietro C."/>
            <person name="Lluch J."/>
            <person name="Castinel A."/>
            <person name="Donnadieu C."/>
            <person name="Desvignes T."/>
            <person name="Floi Bucao C."/>
            <person name="Jouanno E."/>
            <person name="Wen M."/>
            <person name="Mejri S."/>
            <person name="Dirks R."/>
            <person name="Jansen H."/>
            <person name="Henkel C."/>
            <person name="Chen W.J."/>
            <person name="Zahm M."/>
            <person name="Cabau C."/>
            <person name="Klopp C."/>
            <person name="Thompson A.W."/>
            <person name="Robinson-Rechavi M."/>
            <person name="Braasch I."/>
            <person name="Lecointre G."/>
            <person name="Bobe J."/>
            <person name="Postlethwait J.H."/>
            <person name="Berthelot C."/>
            <person name="Roest Crollius H."/>
            <person name="Guiguen Y."/>
        </authorList>
    </citation>
    <scope>NUCLEOTIDE SEQUENCE</scope>
    <source>
        <strain evidence="2">NC1722</strain>
    </source>
</reference>
<evidence type="ECO:0000313" key="2">
    <source>
        <dbReference type="EMBL" id="KAJ8407727.1"/>
    </source>
</evidence>
<dbReference type="AlphaFoldDB" id="A0AAD7WSL1"/>
<feature type="compositionally biased region" description="Basic and acidic residues" evidence="1">
    <location>
        <begin position="102"/>
        <end position="115"/>
    </location>
</feature>
<organism evidence="2 3">
    <name type="scientific">Aldrovandia affinis</name>
    <dbReference type="NCBI Taxonomy" id="143900"/>
    <lineage>
        <taxon>Eukaryota</taxon>
        <taxon>Metazoa</taxon>
        <taxon>Chordata</taxon>
        <taxon>Craniata</taxon>
        <taxon>Vertebrata</taxon>
        <taxon>Euteleostomi</taxon>
        <taxon>Actinopterygii</taxon>
        <taxon>Neopterygii</taxon>
        <taxon>Teleostei</taxon>
        <taxon>Notacanthiformes</taxon>
        <taxon>Halosauridae</taxon>
        <taxon>Aldrovandia</taxon>
    </lineage>
</organism>
<evidence type="ECO:0000256" key="1">
    <source>
        <dbReference type="SAM" id="MobiDB-lite"/>
    </source>
</evidence>
<accession>A0AAD7WSL1</accession>
<feature type="region of interest" description="Disordered" evidence="1">
    <location>
        <begin position="87"/>
        <end position="115"/>
    </location>
</feature>
<dbReference type="EMBL" id="JAINUG010000037">
    <property type="protein sequence ID" value="KAJ8407727.1"/>
    <property type="molecule type" value="Genomic_DNA"/>
</dbReference>
<proteinExistence type="predicted"/>
<protein>
    <submittedName>
        <fullName evidence="2">Uncharacterized protein</fullName>
    </submittedName>
</protein>